<feature type="transmembrane region" description="Helical" evidence="1">
    <location>
        <begin position="6"/>
        <end position="28"/>
    </location>
</feature>
<reference evidence="2 3" key="1">
    <citation type="submission" date="2019-03" db="EMBL/GenBank/DDBJ databases">
        <title>Genomic Encyclopedia of Type Strains, Phase IV (KMG-IV): sequencing the most valuable type-strain genomes for metagenomic binning, comparative biology and taxonomic classification.</title>
        <authorList>
            <person name="Goeker M."/>
        </authorList>
    </citation>
    <scope>NUCLEOTIDE SEQUENCE [LARGE SCALE GENOMIC DNA]</scope>
    <source>
        <strain evidence="2 3">DSM 100059</strain>
    </source>
</reference>
<sequence>MHLQLWFLPVLTAFLGAVLAPLAVAAFIRPGKLRKLLEKILPDVLPMAETEVDTFLRQKLPKAMPVVGMFIGDKTIAQFKAIFMEELGTLLPDFIGNCAGKLAKALIYKAVAIGFVAGAGLGIVQELILGQIGPSGLLK</sequence>
<protein>
    <submittedName>
        <fullName evidence="2">Uncharacterized protein</fullName>
    </submittedName>
</protein>
<proteinExistence type="predicted"/>
<keyword evidence="1" id="KW-0472">Membrane</keyword>
<dbReference type="AlphaFoldDB" id="A0A4R8DYE7"/>
<accession>A0A4R8DYE7</accession>
<dbReference type="RefSeq" id="WP_133994862.1">
    <property type="nucleotide sequence ID" value="NZ_SODV01000001.1"/>
</dbReference>
<evidence type="ECO:0000313" key="2">
    <source>
        <dbReference type="EMBL" id="TDX02241.1"/>
    </source>
</evidence>
<name>A0A4R8DYE7_9BACT</name>
<keyword evidence="3" id="KW-1185">Reference proteome</keyword>
<keyword evidence="1" id="KW-0812">Transmembrane</keyword>
<evidence type="ECO:0000313" key="3">
    <source>
        <dbReference type="Proteomes" id="UP000294498"/>
    </source>
</evidence>
<gene>
    <name evidence="2" type="ORF">EDB95_3295</name>
</gene>
<comment type="caution">
    <text evidence="2">The sequence shown here is derived from an EMBL/GenBank/DDBJ whole genome shotgun (WGS) entry which is preliminary data.</text>
</comment>
<dbReference type="OrthoDB" id="9787430at2"/>
<dbReference type="Proteomes" id="UP000294498">
    <property type="component" value="Unassembled WGS sequence"/>
</dbReference>
<evidence type="ECO:0000256" key="1">
    <source>
        <dbReference type="SAM" id="Phobius"/>
    </source>
</evidence>
<keyword evidence="1" id="KW-1133">Transmembrane helix</keyword>
<organism evidence="2 3">
    <name type="scientific">Dinghuibacter silviterrae</name>
    <dbReference type="NCBI Taxonomy" id="1539049"/>
    <lineage>
        <taxon>Bacteria</taxon>
        <taxon>Pseudomonadati</taxon>
        <taxon>Bacteroidota</taxon>
        <taxon>Chitinophagia</taxon>
        <taxon>Chitinophagales</taxon>
        <taxon>Chitinophagaceae</taxon>
        <taxon>Dinghuibacter</taxon>
    </lineage>
</organism>
<dbReference type="EMBL" id="SODV01000001">
    <property type="protein sequence ID" value="TDX02241.1"/>
    <property type="molecule type" value="Genomic_DNA"/>
</dbReference>